<evidence type="ECO:0000313" key="1">
    <source>
        <dbReference type="EMBL" id="MBW4564647.1"/>
    </source>
</evidence>
<comment type="caution">
    <text evidence="1">The sequence shown here is derived from an EMBL/GenBank/DDBJ whole genome shotgun (WGS) entry which is preliminary data.</text>
</comment>
<organism evidence="1 2">
    <name type="scientific">Mojavia pulchra JT2-VF2</name>
    <dbReference type="NCBI Taxonomy" id="287848"/>
    <lineage>
        <taxon>Bacteria</taxon>
        <taxon>Bacillati</taxon>
        <taxon>Cyanobacteriota</taxon>
        <taxon>Cyanophyceae</taxon>
        <taxon>Nostocales</taxon>
        <taxon>Nostocaceae</taxon>
    </lineage>
</organism>
<dbReference type="EMBL" id="JAHHHN010000024">
    <property type="protein sequence ID" value="MBW4564647.1"/>
    <property type="molecule type" value="Genomic_DNA"/>
</dbReference>
<dbReference type="AlphaFoldDB" id="A0A951UIF1"/>
<evidence type="ECO:0000313" key="2">
    <source>
        <dbReference type="Proteomes" id="UP000715781"/>
    </source>
</evidence>
<accession>A0A951UIF1</accession>
<dbReference type="Proteomes" id="UP000715781">
    <property type="component" value="Unassembled WGS sequence"/>
</dbReference>
<sequence>MSFGAKGSDRVGLMQQLRMLSTKWLSFSNGKILVVKAEIQAGVTLEHDLFSTI</sequence>
<proteinExistence type="predicted"/>
<reference evidence="1" key="2">
    <citation type="journal article" date="2022" name="Microbiol. Resour. Announc.">
        <title>Metagenome Sequencing to Explore Phylogenomics of Terrestrial Cyanobacteria.</title>
        <authorList>
            <person name="Ward R.D."/>
            <person name="Stajich J.E."/>
            <person name="Johansen J.R."/>
            <person name="Huntemann M."/>
            <person name="Clum A."/>
            <person name="Foster B."/>
            <person name="Foster B."/>
            <person name="Roux S."/>
            <person name="Palaniappan K."/>
            <person name="Varghese N."/>
            <person name="Mukherjee S."/>
            <person name="Reddy T.B.K."/>
            <person name="Daum C."/>
            <person name="Copeland A."/>
            <person name="Chen I.A."/>
            <person name="Ivanova N.N."/>
            <person name="Kyrpides N.C."/>
            <person name="Shapiro N."/>
            <person name="Eloe-Fadrosh E.A."/>
            <person name="Pietrasiak N."/>
        </authorList>
    </citation>
    <scope>NUCLEOTIDE SEQUENCE</scope>
    <source>
        <strain evidence="1">JT2-VF2</strain>
    </source>
</reference>
<reference evidence="1" key="1">
    <citation type="submission" date="2021-05" db="EMBL/GenBank/DDBJ databases">
        <authorList>
            <person name="Pietrasiak N."/>
            <person name="Ward R."/>
            <person name="Stajich J.E."/>
            <person name="Kurbessoian T."/>
        </authorList>
    </citation>
    <scope>NUCLEOTIDE SEQUENCE</scope>
    <source>
        <strain evidence="1">JT2-VF2</strain>
    </source>
</reference>
<name>A0A951UIF1_9NOST</name>
<gene>
    <name evidence="1" type="ORF">KME32_26685</name>
</gene>
<protein>
    <submittedName>
        <fullName evidence="1">Uncharacterized protein</fullName>
    </submittedName>
</protein>